<evidence type="ECO:0000256" key="1">
    <source>
        <dbReference type="ARBA" id="ARBA00001933"/>
    </source>
</evidence>
<reference evidence="8 9" key="1">
    <citation type="submission" date="2019-02" db="EMBL/GenBank/DDBJ databases">
        <title>Genomic Encyclopedia of Type Strains, Phase IV (KMG-IV): sequencing the most valuable type-strain genomes for metagenomic binning, comparative biology and taxonomic classification.</title>
        <authorList>
            <person name="Goeker M."/>
        </authorList>
    </citation>
    <scope>NUCLEOTIDE SEQUENCE [LARGE SCALE GENOMIC DNA]</scope>
    <source>
        <strain evidence="8 9">DSM 18116</strain>
    </source>
</reference>
<dbReference type="InterPro" id="IPR015421">
    <property type="entry name" value="PyrdxlP-dep_Trfase_major"/>
</dbReference>
<dbReference type="Pfam" id="PF00282">
    <property type="entry name" value="Pyridoxal_deC"/>
    <property type="match status" value="1"/>
</dbReference>
<feature type="modified residue" description="N6-(pyridoxal phosphate)lysine" evidence="6">
    <location>
        <position position="306"/>
    </location>
</feature>
<name>A0A4Q7MRP8_9BACT</name>
<protein>
    <submittedName>
        <fullName evidence="8">Glutamate/tyrosine decarboxylase-like PLP-dependent enzyme</fullName>
    </submittedName>
</protein>
<keyword evidence="3" id="KW-0210">Decarboxylase</keyword>
<dbReference type="AlphaFoldDB" id="A0A4Q7MRP8"/>
<evidence type="ECO:0000256" key="4">
    <source>
        <dbReference type="ARBA" id="ARBA00022898"/>
    </source>
</evidence>
<dbReference type="PANTHER" id="PTHR11999:SF70">
    <property type="entry name" value="MIP05841P"/>
    <property type="match status" value="1"/>
</dbReference>
<evidence type="ECO:0000313" key="8">
    <source>
        <dbReference type="EMBL" id="RZS71425.1"/>
    </source>
</evidence>
<evidence type="ECO:0000256" key="3">
    <source>
        <dbReference type="ARBA" id="ARBA00022793"/>
    </source>
</evidence>
<dbReference type="EMBL" id="SGXA01000002">
    <property type="protein sequence ID" value="RZS71425.1"/>
    <property type="molecule type" value="Genomic_DNA"/>
</dbReference>
<dbReference type="PRINTS" id="PR00800">
    <property type="entry name" value="YHDCRBOXLASE"/>
</dbReference>
<comment type="caution">
    <text evidence="8">The sequence shown here is derived from an EMBL/GenBank/DDBJ whole genome shotgun (WGS) entry which is preliminary data.</text>
</comment>
<dbReference type="OrthoDB" id="9803665at2"/>
<dbReference type="GO" id="GO:0019752">
    <property type="term" value="P:carboxylic acid metabolic process"/>
    <property type="evidence" value="ECO:0007669"/>
    <property type="project" value="InterPro"/>
</dbReference>
<evidence type="ECO:0000256" key="7">
    <source>
        <dbReference type="RuleBase" id="RU000382"/>
    </source>
</evidence>
<keyword evidence="5 7" id="KW-0456">Lyase</keyword>
<proteinExistence type="inferred from homology"/>
<sequence length="487" mass="54146">MKTETILPEESTLDPQDWNSIRALGHQMLNDMIDYIQSAAQRPAWKKPSSYAVASMQQPLPELPQEAADVYEDFFTQVLPFNTNNIHPRFWGWVQGGGTITGMLADMLASGMNANVSIGEHMPMYVERQVINWAKEMMGFPATASGILLSGGSLANITAMIVARNHFNNNIRQKGLQSMPSQLIVYGSAETHNCVSKGIEVIGIGSDNFRKVPVDENYCIDLKVLEQMIIADKASGYTPFCIIGNAGTVNTGAIDPLTELSAIAKAYNCWFHVDGAFGAIPKILPEFQQRLQGIELADSLAFDYHKWLYVNYEVACVLIKDAAAHREAFAIAVSYLANHERGLSSGPDPFSNYGMELSRGFKALKVWMVMKENGMQKYRQLVRQNIRQAQYLAGLIKQEPSLELLLEPSLNIVCFRYVGDTTDTEQLNLLNKEILMQLHEKGIAAPTYTFLNGKYVIRVAITNHRTRSSDLDQLVKAVIHIGGGFSL</sequence>
<dbReference type="InterPro" id="IPR002129">
    <property type="entry name" value="PyrdxlP-dep_de-COase"/>
</dbReference>
<organism evidence="8 9">
    <name type="scientific">Pseudobacter ginsenosidimutans</name>
    <dbReference type="NCBI Taxonomy" id="661488"/>
    <lineage>
        <taxon>Bacteria</taxon>
        <taxon>Pseudomonadati</taxon>
        <taxon>Bacteroidota</taxon>
        <taxon>Chitinophagia</taxon>
        <taxon>Chitinophagales</taxon>
        <taxon>Chitinophagaceae</taxon>
        <taxon>Pseudobacter</taxon>
    </lineage>
</organism>
<dbReference type="InterPro" id="IPR015424">
    <property type="entry name" value="PyrdxlP-dep_Trfase"/>
</dbReference>
<keyword evidence="9" id="KW-1185">Reference proteome</keyword>
<evidence type="ECO:0000313" key="9">
    <source>
        <dbReference type="Proteomes" id="UP000293874"/>
    </source>
</evidence>
<dbReference type="PANTHER" id="PTHR11999">
    <property type="entry name" value="GROUP II PYRIDOXAL-5-PHOSPHATE DECARBOXYLASE"/>
    <property type="match status" value="1"/>
</dbReference>
<dbReference type="Gene3D" id="3.40.640.10">
    <property type="entry name" value="Type I PLP-dependent aspartate aminotransferase-like (Major domain)"/>
    <property type="match status" value="1"/>
</dbReference>
<dbReference type="Gene3D" id="3.90.1150.10">
    <property type="entry name" value="Aspartate Aminotransferase, domain 1"/>
    <property type="match status" value="1"/>
</dbReference>
<dbReference type="GO" id="GO:0006520">
    <property type="term" value="P:amino acid metabolic process"/>
    <property type="evidence" value="ECO:0007669"/>
    <property type="project" value="InterPro"/>
</dbReference>
<dbReference type="SUPFAM" id="SSF53383">
    <property type="entry name" value="PLP-dependent transferases"/>
    <property type="match status" value="1"/>
</dbReference>
<dbReference type="GO" id="GO:0030170">
    <property type="term" value="F:pyridoxal phosphate binding"/>
    <property type="evidence" value="ECO:0007669"/>
    <property type="project" value="InterPro"/>
</dbReference>
<evidence type="ECO:0000256" key="5">
    <source>
        <dbReference type="ARBA" id="ARBA00023239"/>
    </source>
</evidence>
<dbReference type="GO" id="GO:0016831">
    <property type="term" value="F:carboxy-lyase activity"/>
    <property type="evidence" value="ECO:0007669"/>
    <property type="project" value="UniProtKB-KW"/>
</dbReference>
<comment type="similarity">
    <text evidence="2 7">Belongs to the group II decarboxylase family.</text>
</comment>
<dbReference type="InterPro" id="IPR010977">
    <property type="entry name" value="Aromatic_deC"/>
</dbReference>
<evidence type="ECO:0000256" key="6">
    <source>
        <dbReference type="PIRSR" id="PIRSR602129-50"/>
    </source>
</evidence>
<comment type="cofactor">
    <cofactor evidence="1 6 7">
        <name>pyridoxal 5'-phosphate</name>
        <dbReference type="ChEBI" id="CHEBI:597326"/>
    </cofactor>
</comment>
<keyword evidence="4 6" id="KW-0663">Pyridoxal phosphate</keyword>
<dbReference type="Gene3D" id="1.20.1340.10">
    <property type="entry name" value="dopa decarboxylase, N-terminal domain"/>
    <property type="match status" value="1"/>
</dbReference>
<dbReference type="RefSeq" id="WP_130541931.1">
    <property type="nucleotide sequence ID" value="NZ_CP042431.1"/>
</dbReference>
<dbReference type="Proteomes" id="UP000293874">
    <property type="component" value="Unassembled WGS sequence"/>
</dbReference>
<dbReference type="InterPro" id="IPR015422">
    <property type="entry name" value="PyrdxlP-dep_Trfase_small"/>
</dbReference>
<accession>A0A4Q7MRP8</accession>
<gene>
    <name evidence="8" type="ORF">EV199_3328</name>
</gene>
<evidence type="ECO:0000256" key="2">
    <source>
        <dbReference type="ARBA" id="ARBA00009533"/>
    </source>
</evidence>